<accession>A0A814QXS9</accession>
<evidence type="ECO:0000313" key="1">
    <source>
        <dbReference type="EMBL" id="CAF1125678.1"/>
    </source>
</evidence>
<name>A0A814QXS9_ADIRI</name>
<dbReference type="Proteomes" id="UP000663852">
    <property type="component" value="Unassembled WGS sequence"/>
</dbReference>
<dbReference type="EMBL" id="CAJNOJ010000107">
    <property type="protein sequence ID" value="CAF1125678.1"/>
    <property type="molecule type" value="Genomic_DNA"/>
</dbReference>
<gene>
    <name evidence="1" type="ORF">EDS130_LOCUS21299</name>
</gene>
<protein>
    <submittedName>
        <fullName evidence="1">Uncharacterized protein</fullName>
    </submittedName>
</protein>
<sequence length="130" mass="14646">MKRKDKEYSKTRMERLNSFGHHAGDESDAYVGSAATTVVRKTIPTGKNTQRMSIASEETNRLNPTDRNHKILTNKHTLEEQQHRVSMRQPSGINNSHTLPNNHTGQQLLLTSGDIEAMTMKQFRIGSLGC</sequence>
<dbReference type="AlphaFoldDB" id="A0A814QXS9"/>
<organism evidence="1 2">
    <name type="scientific">Adineta ricciae</name>
    <name type="common">Rotifer</name>
    <dbReference type="NCBI Taxonomy" id="249248"/>
    <lineage>
        <taxon>Eukaryota</taxon>
        <taxon>Metazoa</taxon>
        <taxon>Spiralia</taxon>
        <taxon>Gnathifera</taxon>
        <taxon>Rotifera</taxon>
        <taxon>Eurotatoria</taxon>
        <taxon>Bdelloidea</taxon>
        <taxon>Adinetida</taxon>
        <taxon>Adinetidae</taxon>
        <taxon>Adineta</taxon>
    </lineage>
</organism>
<reference evidence="1" key="1">
    <citation type="submission" date="2021-02" db="EMBL/GenBank/DDBJ databases">
        <authorList>
            <person name="Nowell W R."/>
        </authorList>
    </citation>
    <scope>NUCLEOTIDE SEQUENCE</scope>
</reference>
<comment type="caution">
    <text evidence="1">The sequence shown here is derived from an EMBL/GenBank/DDBJ whole genome shotgun (WGS) entry which is preliminary data.</text>
</comment>
<proteinExistence type="predicted"/>
<evidence type="ECO:0000313" key="2">
    <source>
        <dbReference type="Proteomes" id="UP000663852"/>
    </source>
</evidence>